<dbReference type="InterPro" id="IPR042099">
    <property type="entry name" value="ANL_N_sf"/>
</dbReference>
<feature type="compositionally biased region" description="Low complexity" evidence="1">
    <location>
        <begin position="374"/>
        <end position="393"/>
    </location>
</feature>
<protein>
    <submittedName>
        <fullName evidence="4">G895 protein</fullName>
    </submittedName>
</protein>
<feature type="domain" description="AMP-binding enzyme C-terminal" evidence="3">
    <location>
        <begin position="527"/>
        <end position="625"/>
    </location>
</feature>
<keyword evidence="5" id="KW-1185">Reference proteome</keyword>
<dbReference type="PANTHER" id="PTHR43201">
    <property type="entry name" value="ACYL-COA SYNTHETASE"/>
    <property type="match status" value="1"/>
</dbReference>
<name>A0ABP1FGX9_9CHLO</name>
<organism evidence="4 5">
    <name type="scientific">Coccomyxa viridis</name>
    <dbReference type="NCBI Taxonomy" id="1274662"/>
    <lineage>
        <taxon>Eukaryota</taxon>
        <taxon>Viridiplantae</taxon>
        <taxon>Chlorophyta</taxon>
        <taxon>core chlorophytes</taxon>
        <taxon>Trebouxiophyceae</taxon>
        <taxon>Trebouxiophyceae incertae sedis</taxon>
        <taxon>Coccomyxaceae</taxon>
        <taxon>Coccomyxa</taxon>
    </lineage>
</organism>
<evidence type="ECO:0000313" key="5">
    <source>
        <dbReference type="Proteomes" id="UP001497392"/>
    </source>
</evidence>
<accession>A0ABP1FGX9</accession>
<feature type="domain" description="AMP-dependent synthetase/ligase" evidence="2">
    <location>
        <begin position="11"/>
        <end position="365"/>
    </location>
</feature>
<dbReference type="PROSITE" id="PS00455">
    <property type="entry name" value="AMP_BINDING"/>
    <property type="match status" value="1"/>
</dbReference>
<evidence type="ECO:0000256" key="1">
    <source>
        <dbReference type="SAM" id="MobiDB-lite"/>
    </source>
</evidence>
<reference evidence="4 5" key="1">
    <citation type="submission" date="2024-06" db="EMBL/GenBank/DDBJ databases">
        <authorList>
            <person name="Kraege A."/>
            <person name="Thomma B."/>
        </authorList>
    </citation>
    <scope>NUCLEOTIDE SEQUENCE [LARGE SCALE GENOMIC DNA]</scope>
</reference>
<dbReference type="Pfam" id="PF00501">
    <property type="entry name" value="AMP-binding"/>
    <property type="match status" value="1"/>
</dbReference>
<dbReference type="Proteomes" id="UP001497392">
    <property type="component" value="Unassembled WGS sequence"/>
</dbReference>
<feature type="region of interest" description="Disordered" evidence="1">
    <location>
        <begin position="278"/>
        <end position="302"/>
    </location>
</feature>
<dbReference type="InterPro" id="IPR025110">
    <property type="entry name" value="AMP-bd_C"/>
</dbReference>
<evidence type="ECO:0000259" key="3">
    <source>
        <dbReference type="Pfam" id="PF13193"/>
    </source>
</evidence>
<dbReference type="PANTHER" id="PTHR43201:SF32">
    <property type="entry name" value="2-SUCCINYLBENZOATE--COA LIGASE, CHLOROPLASTIC_PEROXISOMAL"/>
    <property type="match status" value="1"/>
</dbReference>
<dbReference type="SUPFAM" id="SSF56801">
    <property type="entry name" value="Acetyl-CoA synthetase-like"/>
    <property type="match status" value="1"/>
</dbReference>
<feature type="region of interest" description="Disordered" evidence="1">
    <location>
        <begin position="371"/>
        <end position="442"/>
    </location>
</feature>
<dbReference type="Pfam" id="PF13193">
    <property type="entry name" value="AMP-binding_C"/>
    <property type="match status" value="1"/>
</dbReference>
<proteinExistence type="predicted"/>
<gene>
    <name evidence="4" type="primary">g895</name>
    <name evidence="4" type="ORF">VP750_LOCUS780</name>
</gene>
<comment type="caution">
    <text evidence="4">The sequence shown here is derived from an EMBL/GenBank/DDBJ whole genome shotgun (WGS) entry which is preliminary data.</text>
</comment>
<dbReference type="InterPro" id="IPR000873">
    <property type="entry name" value="AMP-dep_synth/lig_dom"/>
</dbReference>
<dbReference type="InterPro" id="IPR045851">
    <property type="entry name" value="AMP-bd_C_sf"/>
</dbReference>
<evidence type="ECO:0000259" key="2">
    <source>
        <dbReference type="Pfam" id="PF00501"/>
    </source>
</evidence>
<dbReference type="InterPro" id="IPR020845">
    <property type="entry name" value="AMP-binding_CS"/>
</dbReference>
<evidence type="ECO:0000313" key="4">
    <source>
        <dbReference type="EMBL" id="CAL5219121.1"/>
    </source>
</evidence>
<dbReference type="Gene3D" id="3.40.50.12780">
    <property type="entry name" value="N-terminal domain of ligase-like"/>
    <property type="match status" value="1"/>
</dbReference>
<dbReference type="Gene3D" id="3.30.300.30">
    <property type="match status" value="1"/>
</dbReference>
<dbReference type="EMBL" id="CAXHTA020000002">
    <property type="protein sequence ID" value="CAL5219121.1"/>
    <property type="molecule type" value="Genomic_DNA"/>
</dbReference>
<sequence length="648" mass="68103">MTHICSYLAGNASRLSDKTLTLCQGKAKTFRTVYSEVAALSQALRGAFKVTPGSRIGLIVKGTDDFLQAFLAVAACGAIAVPINLRWSIQEAAAALKGVAAELVFVDADLIQKYSPFLAEQRCIVLNASESTSTAVSNDSSESICRLHHAQDMIREYMGACLDLQTSEGGAVLICFTSGTSGPPKGVMISHTALHCQAMAKLHVVGYREDDVYLHCAPLFHIGGLSSMLAMLAVGATQVFQPAFNAAETLSLVRRHSVTSLIAVPAMVVSLHEASQADRLMKHHQAPEPPASATDQQLSKARSSRHRVNSLAAYPSVRVVLLGGGELPARLKGPLQALFPSAHLFTAYGMTEACSSMTFASLDMRPSTAISSRSSQAATGPAAAAESASNSGAPLGKPAYQNPSRDMAKSRSEAGRHDKSSGAGSIPVGWPPPGIETAIAPLSADGSSSCKEIMLSDTPAGEILTRGPHVMLGYWGDPESSAAARLPGGWLRTGDVGQVDARGCLWLLGRIKDTVRSGGENVNAAAVERVLLQVPGVAAAAVVGLPHDRLGEQVSALLSMNEGVAWSEDERAVGAKLQQLSRNGAVRLSPGLVREACKQRGLSSFMVPRLVLAQHAPLPANSSGKLLKHAVREIMLARLHKDGPASRM</sequence>
<feature type="compositionally biased region" description="Basic and acidic residues" evidence="1">
    <location>
        <begin position="406"/>
        <end position="420"/>
    </location>
</feature>